<protein>
    <submittedName>
        <fullName evidence="2">N4-gp56 family major capsid protein</fullName>
    </submittedName>
</protein>
<reference evidence="2" key="2">
    <citation type="journal article" date="2021" name="PeerJ">
        <title>Extensive microbial diversity within the chicken gut microbiome revealed by metagenomics and culture.</title>
        <authorList>
            <person name="Gilroy R."/>
            <person name="Ravi A."/>
            <person name="Getino M."/>
            <person name="Pursley I."/>
            <person name="Horton D.L."/>
            <person name="Alikhan N.F."/>
            <person name="Baker D."/>
            <person name="Gharbi K."/>
            <person name="Hall N."/>
            <person name="Watson M."/>
            <person name="Adriaenssens E.M."/>
            <person name="Foster-Nyarko E."/>
            <person name="Jarju S."/>
            <person name="Secka A."/>
            <person name="Antonio M."/>
            <person name="Oren A."/>
            <person name="Chaudhuri R.R."/>
            <person name="La Ragione R."/>
            <person name="Hildebrand F."/>
            <person name="Pallen M.J."/>
        </authorList>
    </citation>
    <scope>NUCLEOTIDE SEQUENCE</scope>
    <source>
        <strain evidence="2">ChiSjej4B22-9803</strain>
    </source>
</reference>
<proteinExistence type="predicted"/>
<dbReference type="Pfam" id="PF25209">
    <property type="entry name" value="Phage_capsid_4"/>
    <property type="match status" value="1"/>
</dbReference>
<organism evidence="2 3">
    <name type="scientific">Candidatus Avimonoglobus intestinipullorum</name>
    <dbReference type="NCBI Taxonomy" id="2840699"/>
    <lineage>
        <taxon>Bacteria</taxon>
        <taxon>Bacillati</taxon>
        <taxon>Bacillota</taxon>
        <taxon>Clostridia</taxon>
        <taxon>Eubacteriales</taxon>
        <taxon>Candidatus Avimonoglobus</taxon>
    </lineage>
</organism>
<evidence type="ECO:0000313" key="2">
    <source>
        <dbReference type="EMBL" id="HIU48796.1"/>
    </source>
</evidence>
<accession>A0A9D1LVI5</accession>
<name>A0A9D1LVI5_9FIRM</name>
<gene>
    <name evidence="2" type="ORF">IAB04_05485</name>
</gene>
<reference evidence="2" key="1">
    <citation type="submission" date="2020-10" db="EMBL/GenBank/DDBJ databases">
        <authorList>
            <person name="Gilroy R."/>
        </authorList>
    </citation>
    <scope>NUCLEOTIDE SEQUENCE</scope>
    <source>
        <strain evidence="2">ChiSjej4B22-9803</strain>
    </source>
</reference>
<dbReference type="NCBIfam" id="TIGR04387">
    <property type="entry name" value="capsid_maj_N4"/>
    <property type="match status" value="1"/>
</dbReference>
<dbReference type="AlphaFoldDB" id="A0A9D1LVI5"/>
<evidence type="ECO:0000313" key="3">
    <source>
        <dbReference type="Proteomes" id="UP000824111"/>
    </source>
</evidence>
<feature type="region of interest" description="Disordered" evidence="1">
    <location>
        <begin position="58"/>
        <end position="78"/>
    </location>
</feature>
<comment type="caution">
    <text evidence="2">The sequence shown here is derived from an EMBL/GenBank/DDBJ whole genome shotgun (WGS) entry which is preliminary data.</text>
</comment>
<sequence>MTEQEQLLNMNTTTSPGTAPLFQEVLNRHVLMRAKPNLVHHQFGQKVKVPKGKTKTISFDKMSPLPKAKTPLTEGVTPKGNSVNITRVTGTPKQYGAYVTFTDEFDFYAHDPSPEVLNRNELLADNAAETFDSLVADVLATGTNVQYAGGKNSRATLDAADILTVDEIRKAKRTLEKNKAKPIDGKDFVAIVDPDVAFDLQSDEKWENPKVYADPKDLYSGEIGRLYGVRFVKTTEAKVFYSDAFDEAETKTELLVLKVEGQKVYLQDTLTETEASALASKKIYAAGRVFTITSATQGENGAAYLTLTESDLTGIGADTVIRPANGDANGNPVHAVLVIGKDAYGVTDPKSNVEIIIQALGSGGTADPLKQRGTHGWKGHNFAKILCDEYMVRIECTATGTNVSA</sequence>
<dbReference type="Proteomes" id="UP000824111">
    <property type="component" value="Unassembled WGS sequence"/>
</dbReference>
<dbReference type="EMBL" id="DVND01000143">
    <property type="protein sequence ID" value="HIU48796.1"/>
    <property type="molecule type" value="Genomic_DNA"/>
</dbReference>
<evidence type="ECO:0000256" key="1">
    <source>
        <dbReference type="SAM" id="MobiDB-lite"/>
    </source>
</evidence>